<keyword evidence="4" id="KW-0804">Transcription</keyword>
<dbReference type="EMBL" id="JACIJM010000011">
    <property type="protein sequence ID" value="MBB5723572.1"/>
    <property type="molecule type" value="Genomic_DNA"/>
</dbReference>
<dbReference type="AlphaFoldDB" id="A0A7W9BNF7"/>
<dbReference type="PROSITE" id="PS50931">
    <property type="entry name" value="HTH_LYSR"/>
    <property type="match status" value="1"/>
</dbReference>
<dbReference type="PRINTS" id="PR00039">
    <property type="entry name" value="HTHLYSR"/>
</dbReference>
<evidence type="ECO:0000256" key="3">
    <source>
        <dbReference type="ARBA" id="ARBA00023125"/>
    </source>
</evidence>
<organism evidence="6 7">
    <name type="scientific">Yoonia ponticola</name>
    <dbReference type="NCBI Taxonomy" id="1524255"/>
    <lineage>
        <taxon>Bacteria</taxon>
        <taxon>Pseudomonadati</taxon>
        <taxon>Pseudomonadota</taxon>
        <taxon>Alphaproteobacteria</taxon>
        <taxon>Rhodobacterales</taxon>
        <taxon>Paracoccaceae</taxon>
        <taxon>Yoonia</taxon>
    </lineage>
</organism>
<dbReference type="InterPro" id="IPR036388">
    <property type="entry name" value="WH-like_DNA-bd_sf"/>
</dbReference>
<feature type="domain" description="HTH lysR-type" evidence="5">
    <location>
        <begin position="35"/>
        <end position="84"/>
    </location>
</feature>
<evidence type="ECO:0000256" key="1">
    <source>
        <dbReference type="ARBA" id="ARBA00009437"/>
    </source>
</evidence>
<dbReference type="Pfam" id="PF03466">
    <property type="entry name" value="LysR_substrate"/>
    <property type="match status" value="1"/>
</dbReference>
<dbReference type="GO" id="GO:0043565">
    <property type="term" value="F:sequence-specific DNA binding"/>
    <property type="evidence" value="ECO:0007669"/>
    <property type="project" value="TreeGrafter"/>
</dbReference>
<dbReference type="RefSeq" id="WP_246414809.1">
    <property type="nucleotide sequence ID" value="NZ_JACIJM010000011.1"/>
</dbReference>
<dbReference type="PANTHER" id="PTHR30537">
    <property type="entry name" value="HTH-TYPE TRANSCRIPTIONAL REGULATOR"/>
    <property type="match status" value="1"/>
</dbReference>
<dbReference type="Pfam" id="PF00126">
    <property type="entry name" value="HTH_1"/>
    <property type="match status" value="1"/>
</dbReference>
<keyword evidence="7" id="KW-1185">Reference proteome</keyword>
<evidence type="ECO:0000259" key="5">
    <source>
        <dbReference type="PROSITE" id="PS50931"/>
    </source>
</evidence>
<dbReference type="Gene3D" id="1.10.10.10">
    <property type="entry name" value="Winged helix-like DNA-binding domain superfamily/Winged helix DNA-binding domain"/>
    <property type="match status" value="1"/>
</dbReference>
<dbReference type="Gene3D" id="3.40.190.290">
    <property type="match status" value="1"/>
</dbReference>
<gene>
    <name evidence="6" type="ORF">FHS72_003217</name>
</gene>
<dbReference type="InterPro" id="IPR058163">
    <property type="entry name" value="LysR-type_TF_proteobact-type"/>
</dbReference>
<dbReference type="GO" id="GO:0006351">
    <property type="term" value="P:DNA-templated transcription"/>
    <property type="evidence" value="ECO:0007669"/>
    <property type="project" value="TreeGrafter"/>
</dbReference>
<dbReference type="InterPro" id="IPR005119">
    <property type="entry name" value="LysR_subst-bd"/>
</dbReference>
<protein>
    <submittedName>
        <fullName evidence="6">DNA-binding transcriptional LysR family regulator</fullName>
    </submittedName>
</protein>
<dbReference type="FunFam" id="3.40.190.290:FF:000001">
    <property type="entry name" value="Transcriptional regulator, LysR family"/>
    <property type="match status" value="1"/>
</dbReference>
<name>A0A7W9BNF7_9RHOB</name>
<dbReference type="InterPro" id="IPR036390">
    <property type="entry name" value="WH_DNA-bd_sf"/>
</dbReference>
<sequence>MVYFAIDYYCMVIVGLFEAIWKEAQLAIWEGVSEFVAVAETESFTAAASRLGISTAQVSRQIGALETRLGVKLFYRTTRKVSITDTGQIYYNHCRQVLDGLAEAERAVTDLNQTPKGRLNMTAPVTYGESRIAPLINDFVACYPELVVTLTLTNQMVDLVAESYDLAIRLGELDDSTMMAKRLASRTHHVCASPDYLAGHGAPYTLSELDQHNCLQGTLDTWRFQEKGKPRHIRVKGNIRCNSGWSLVDAALKGIGIIQLPDYYVHADIAAGRLVPILENFCAPDDGIWAIYPHNRHLSPKVRLLLDHLSEGLGKTEDMIANDNGTSK</sequence>
<keyword evidence="2" id="KW-0805">Transcription regulation</keyword>
<dbReference type="SUPFAM" id="SSF53850">
    <property type="entry name" value="Periplasmic binding protein-like II"/>
    <property type="match status" value="1"/>
</dbReference>
<keyword evidence="3 6" id="KW-0238">DNA-binding</keyword>
<dbReference type="InterPro" id="IPR000847">
    <property type="entry name" value="LysR_HTH_N"/>
</dbReference>
<dbReference type="FunFam" id="1.10.10.10:FF:000001">
    <property type="entry name" value="LysR family transcriptional regulator"/>
    <property type="match status" value="1"/>
</dbReference>
<dbReference type="GO" id="GO:0003700">
    <property type="term" value="F:DNA-binding transcription factor activity"/>
    <property type="evidence" value="ECO:0007669"/>
    <property type="project" value="InterPro"/>
</dbReference>
<comment type="caution">
    <text evidence="6">The sequence shown here is derived from an EMBL/GenBank/DDBJ whole genome shotgun (WGS) entry which is preliminary data.</text>
</comment>
<dbReference type="Proteomes" id="UP000535415">
    <property type="component" value="Unassembled WGS sequence"/>
</dbReference>
<proteinExistence type="inferred from homology"/>
<accession>A0A7W9BNF7</accession>
<evidence type="ECO:0000256" key="2">
    <source>
        <dbReference type="ARBA" id="ARBA00023015"/>
    </source>
</evidence>
<reference evidence="6 7" key="1">
    <citation type="submission" date="2020-08" db="EMBL/GenBank/DDBJ databases">
        <title>Genomic Encyclopedia of Type Strains, Phase IV (KMG-IV): sequencing the most valuable type-strain genomes for metagenomic binning, comparative biology and taxonomic classification.</title>
        <authorList>
            <person name="Goeker M."/>
        </authorList>
    </citation>
    <scope>NUCLEOTIDE SEQUENCE [LARGE SCALE GENOMIC DNA]</scope>
    <source>
        <strain evidence="6 7">DSM 101064</strain>
    </source>
</reference>
<dbReference type="SUPFAM" id="SSF46785">
    <property type="entry name" value="Winged helix' DNA-binding domain"/>
    <property type="match status" value="1"/>
</dbReference>
<dbReference type="CDD" id="cd08470">
    <property type="entry name" value="PBP2_CrgA_like_1"/>
    <property type="match status" value="1"/>
</dbReference>
<evidence type="ECO:0000256" key="4">
    <source>
        <dbReference type="ARBA" id="ARBA00023163"/>
    </source>
</evidence>
<evidence type="ECO:0000313" key="6">
    <source>
        <dbReference type="EMBL" id="MBB5723572.1"/>
    </source>
</evidence>
<dbReference type="PANTHER" id="PTHR30537:SF10">
    <property type="entry name" value="TRANSCRIPTIONAL REGULATOR-RELATED"/>
    <property type="match status" value="1"/>
</dbReference>
<comment type="similarity">
    <text evidence="1">Belongs to the LysR transcriptional regulatory family.</text>
</comment>
<evidence type="ECO:0000313" key="7">
    <source>
        <dbReference type="Proteomes" id="UP000535415"/>
    </source>
</evidence>